<evidence type="ECO:0000313" key="2">
    <source>
        <dbReference type="Proteomes" id="UP000265520"/>
    </source>
</evidence>
<organism evidence="1 2">
    <name type="scientific">Trifolium medium</name>
    <dbReference type="NCBI Taxonomy" id="97028"/>
    <lineage>
        <taxon>Eukaryota</taxon>
        <taxon>Viridiplantae</taxon>
        <taxon>Streptophyta</taxon>
        <taxon>Embryophyta</taxon>
        <taxon>Tracheophyta</taxon>
        <taxon>Spermatophyta</taxon>
        <taxon>Magnoliopsida</taxon>
        <taxon>eudicotyledons</taxon>
        <taxon>Gunneridae</taxon>
        <taxon>Pentapetalae</taxon>
        <taxon>rosids</taxon>
        <taxon>fabids</taxon>
        <taxon>Fabales</taxon>
        <taxon>Fabaceae</taxon>
        <taxon>Papilionoideae</taxon>
        <taxon>50 kb inversion clade</taxon>
        <taxon>NPAAA clade</taxon>
        <taxon>Hologalegina</taxon>
        <taxon>IRL clade</taxon>
        <taxon>Trifolieae</taxon>
        <taxon>Trifolium</taxon>
    </lineage>
</organism>
<reference evidence="1 2" key="1">
    <citation type="journal article" date="2018" name="Front. Plant Sci.">
        <title>Red Clover (Trifolium pratense) and Zigzag Clover (T. medium) - A Picture of Genomic Similarities and Differences.</title>
        <authorList>
            <person name="Dluhosova J."/>
            <person name="Istvanek J."/>
            <person name="Nedelnik J."/>
            <person name="Repkova J."/>
        </authorList>
    </citation>
    <scope>NUCLEOTIDE SEQUENCE [LARGE SCALE GENOMIC DNA]</scope>
    <source>
        <strain evidence="2">cv. 10/8</strain>
        <tissue evidence="1">Leaf</tissue>
    </source>
</reference>
<protein>
    <submittedName>
        <fullName evidence="1">Uncharacterized protein</fullName>
    </submittedName>
</protein>
<sequence>MSGRMEIETLASGSVTTQLVCRDCPVTVFDRHF</sequence>
<proteinExistence type="predicted"/>
<keyword evidence="2" id="KW-1185">Reference proteome</keyword>
<name>A0A392TCK9_9FABA</name>
<dbReference type="EMBL" id="LXQA010536516">
    <property type="protein sequence ID" value="MCI57876.1"/>
    <property type="molecule type" value="Genomic_DNA"/>
</dbReference>
<feature type="non-terminal residue" evidence="1">
    <location>
        <position position="33"/>
    </location>
</feature>
<accession>A0A392TCK9</accession>
<dbReference type="AlphaFoldDB" id="A0A392TCK9"/>
<dbReference type="Proteomes" id="UP000265520">
    <property type="component" value="Unassembled WGS sequence"/>
</dbReference>
<evidence type="ECO:0000313" key="1">
    <source>
        <dbReference type="EMBL" id="MCI57876.1"/>
    </source>
</evidence>
<comment type="caution">
    <text evidence="1">The sequence shown here is derived from an EMBL/GenBank/DDBJ whole genome shotgun (WGS) entry which is preliminary data.</text>
</comment>